<dbReference type="GO" id="GO:0046872">
    <property type="term" value="F:metal ion binding"/>
    <property type="evidence" value="ECO:0007669"/>
    <property type="project" value="UniProtKB-KW"/>
</dbReference>
<sequence length="432" mass="49232">MGNKKSDEEESPSYAPTIFPKIYRKRKVNDSQVLARYTRLKKRRTTKVSDTTSSQIIIEEGSELYQTQPLMVDQGCQVNMFSESKLRDTTFICIRLIYSDHCDAEIQVNIATTSRIVMTNNSRKKEAVALTKKSYEDQSTETKIQEFVGISSIKNDQELLDLAGVSFSNFEFLLRRLTMKKCTVSTKDRLLIFLIKMKTGVTFSALSVLFGVHRTTTSRIFHSILQNLACATANLIFWPNRATVQATIPKCFSPDYINTRVIIDCTEFRIEIPTAVDDRVACYSHYKKGFTAKVLIGITPGGFISFKSKVAGGRKTDSQMTVESRLVDLLETGDVVLADKGFPSIKKVIDESGKEVKIVTPPFLANKNELSQEETQRTYDIARVRIHVERIMQRLRIYWVLDKIPHNLFNCIDDIVHVCCVLVNLQPLFFKR</sequence>
<dbReference type="InterPro" id="IPR027805">
    <property type="entry name" value="Transposase_HTH_dom"/>
</dbReference>
<dbReference type="Pfam" id="PF13359">
    <property type="entry name" value="DDE_Tnp_4"/>
    <property type="match status" value="1"/>
</dbReference>
<dbReference type="Proteomes" id="UP001314205">
    <property type="component" value="Unassembled WGS sequence"/>
</dbReference>
<dbReference type="InterPro" id="IPR027806">
    <property type="entry name" value="HARBI1_dom"/>
</dbReference>
<comment type="caution">
    <text evidence="5">The sequence shown here is derived from an EMBL/GenBank/DDBJ whole genome shotgun (WGS) entry which is preliminary data.</text>
</comment>
<keyword evidence="6" id="KW-1185">Reference proteome</keyword>
<evidence type="ECO:0000313" key="6">
    <source>
        <dbReference type="Proteomes" id="UP001314205"/>
    </source>
</evidence>
<evidence type="ECO:0000256" key="2">
    <source>
        <dbReference type="ARBA" id="ARBA00022723"/>
    </source>
</evidence>
<dbReference type="Pfam" id="PF13613">
    <property type="entry name" value="HTH_Tnp_4"/>
    <property type="match status" value="1"/>
</dbReference>
<accession>A0AAV1LEB8</accession>
<dbReference type="EMBL" id="CAVLGL010000087">
    <property type="protein sequence ID" value="CAK1592231.1"/>
    <property type="molecule type" value="Genomic_DNA"/>
</dbReference>
<evidence type="ECO:0000313" key="5">
    <source>
        <dbReference type="EMBL" id="CAK1592231.1"/>
    </source>
</evidence>
<evidence type="ECO:0000259" key="4">
    <source>
        <dbReference type="Pfam" id="PF13613"/>
    </source>
</evidence>
<comment type="cofactor">
    <cofactor evidence="1">
        <name>a divalent metal cation</name>
        <dbReference type="ChEBI" id="CHEBI:60240"/>
    </cofactor>
</comment>
<dbReference type="PANTHER" id="PTHR23080">
    <property type="entry name" value="THAP DOMAIN PROTEIN"/>
    <property type="match status" value="1"/>
</dbReference>
<proteinExistence type="predicted"/>
<evidence type="ECO:0000256" key="1">
    <source>
        <dbReference type="ARBA" id="ARBA00001968"/>
    </source>
</evidence>
<protein>
    <recommendedName>
        <fullName evidence="7">Transposase</fullName>
    </recommendedName>
</protein>
<dbReference type="AlphaFoldDB" id="A0AAV1LEB8"/>
<dbReference type="PANTHER" id="PTHR23080:SF143">
    <property type="entry name" value="SI:DKEY-56D12.4"/>
    <property type="match status" value="1"/>
</dbReference>
<evidence type="ECO:0000259" key="3">
    <source>
        <dbReference type="Pfam" id="PF13359"/>
    </source>
</evidence>
<name>A0AAV1LEB8_9NEOP</name>
<organism evidence="5 6">
    <name type="scientific">Parnassius mnemosyne</name>
    <name type="common">clouded apollo</name>
    <dbReference type="NCBI Taxonomy" id="213953"/>
    <lineage>
        <taxon>Eukaryota</taxon>
        <taxon>Metazoa</taxon>
        <taxon>Ecdysozoa</taxon>
        <taxon>Arthropoda</taxon>
        <taxon>Hexapoda</taxon>
        <taxon>Insecta</taxon>
        <taxon>Pterygota</taxon>
        <taxon>Neoptera</taxon>
        <taxon>Endopterygota</taxon>
        <taxon>Lepidoptera</taxon>
        <taxon>Glossata</taxon>
        <taxon>Ditrysia</taxon>
        <taxon>Papilionoidea</taxon>
        <taxon>Papilionidae</taxon>
        <taxon>Parnassiinae</taxon>
        <taxon>Parnassini</taxon>
        <taxon>Parnassius</taxon>
        <taxon>Driopa</taxon>
    </lineage>
</organism>
<reference evidence="5 6" key="1">
    <citation type="submission" date="2023-11" db="EMBL/GenBank/DDBJ databases">
        <authorList>
            <person name="Hedman E."/>
            <person name="Englund M."/>
            <person name="Stromberg M."/>
            <person name="Nyberg Akerstrom W."/>
            <person name="Nylinder S."/>
            <person name="Jareborg N."/>
            <person name="Kallberg Y."/>
            <person name="Kronander E."/>
        </authorList>
    </citation>
    <scope>NUCLEOTIDE SEQUENCE [LARGE SCALE GENOMIC DNA]</scope>
</reference>
<feature type="domain" description="Transposase Helix-turn-helix" evidence="4">
    <location>
        <begin position="184"/>
        <end position="230"/>
    </location>
</feature>
<evidence type="ECO:0008006" key="7">
    <source>
        <dbReference type="Google" id="ProtNLM"/>
    </source>
</evidence>
<keyword evidence="2" id="KW-0479">Metal-binding</keyword>
<feature type="domain" description="DDE Tnp4" evidence="3">
    <location>
        <begin position="263"/>
        <end position="424"/>
    </location>
</feature>
<gene>
    <name evidence="5" type="ORF">PARMNEM_LOCUS12250</name>
</gene>